<proteinExistence type="predicted"/>
<dbReference type="PANTHER" id="PTHR42678">
    <property type="entry name" value="AMIDASE"/>
    <property type="match status" value="1"/>
</dbReference>
<name>A0ABQ2JZ00_9SPHN</name>
<dbReference type="PANTHER" id="PTHR42678:SF34">
    <property type="entry name" value="OS04G0183300 PROTEIN"/>
    <property type="match status" value="1"/>
</dbReference>
<protein>
    <submittedName>
        <fullName evidence="2">Amidase</fullName>
    </submittedName>
</protein>
<reference evidence="3" key="1">
    <citation type="journal article" date="2019" name="Int. J. Syst. Evol. Microbiol.">
        <title>The Global Catalogue of Microorganisms (GCM) 10K type strain sequencing project: providing services to taxonomists for standard genome sequencing and annotation.</title>
        <authorList>
            <consortium name="The Broad Institute Genomics Platform"/>
            <consortium name="The Broad Institute Genome Sequencing Center for Infectious Disease"/>
            <person name="Wu L."/>
            <person name="Ma J."/>
        </authorList>
    </citation>
    <scope>NUCLEOTIDE SEQUENCE [LARGE SCALE GENOMIC DNA]</scope>
    <source>
        <strain evidence="3">CGMCC 1.6784</strain>
    </source>
</reference>
<dbReference type="InterPro" id="IPR023631">
    <property type="entry name" value="Amidase_dom"/>
</dbReference>
<dbReference type="Pfam" id="PF01425">
    <property type="entry name" value="Amidase"/>
    <property type="match status" value="1"/>
</dbReference>
<dbReference type="EMBL" id="BMLK01000038">
    <property type="protein sequence ID" value="GGN61589.1"/>
    <property type="molecule type" value="Genomic_DNA"/>
</dbReference>
<organism evidence="2 3">
    <name type="scientific">Novosphingobium indicum</name>
    <dbReference type="NCBI Taxonomy" id="462949"/>
    <lineage>
        <taxon>Bacteria</taxon>
        <taxon>Pseudomonadati</taxon>
        <taxon>Pseudomonadota</taxon>
        <taxon>Alphaproteobacteria</taxon>
        <taxon>Sphingomonadales</taxon>
        <taxon>Sphingomonadaceae</taxon>
        <taxon>Novosphingobium</taxon>
    </lineage>
</organism>
<dbReference type="InterPro" id="IPR036928">
    <property type="entry name" value="AS_sf"/>
</dbReference>
<evidence type="ECO:0000313" key="2">
    <source>
        <dbReference type="EMBL" id="GGN61589.1"/>
    </source>
</evidence>
<feature type="domain" description="Amidase" evidence="1">
    <location>
        <begin position="50"/>
        <end position="484"/>
    </location>
</feature>
<sequence length="515" mass="53520">MKKLGCLAALSALIIPNASVTGRSSLPPAPQSIAALHAALRAPNARCTQIIASYIKRALRLDGKLHALIEIAPEAMAEAVRIDATPMATRRQLPLACVPLLVKDNIDVAGFATTGGSAVLTGNIASTDSAAVARLKRAGAIVIAKTNMSEFALDFKGRSSLDGQTSSPYAVSESAGGSSSGNAAALAAGLGLIALGTDTSGSARVPAALAGTTGLRPTFGTIPLDGVMGLSPSQDVIGPMCLDPLDCATVLRVLSPKTPEDAQTLRGLRVGVLRAFITEPRQVAALDKALQSLRTAGAHVSDTHLRDELVLTGTIEAPGKGAKFASRSVFDFPDVMDHYLPTRSDAPTDAAQLLKALQGSSAKGQSTARVVEQVSSFMARRAGKASDPRYEANGSFRDRFVRERLDEAFACYGSAPCFDILVYPSVQGLYALAQTGPETAGTHRFAAYSGRPALAFPLGTAMTPVGPRPVSLEILGREGDDLRLLAIASTWQRLAGKPRIVDCDTPTGAVCLSLP</sequence>
<keyword evidence="3" id="KW-1185">Reference proteome</keyword>
<gene>
    <name evidence="2" type="primary">amiE</name>
    <name evidence="2" type="ORF">GCM10011349_44380</name>
</gene>
<evidence type="ECO:0000313" key="3">
    <source>
        <dbReference type="Proteomes" id="UP000605099"/>
    </source>
</evidence>
<accession>A0ABQ2JZ00</accession>
<dbReference type="Proteomes" id="UP000605099">
    <property type="component" value="Unassembled WGS sequence"/>
</dbReference>
<comment type="caution">
    <text evidence="2">The sequence shown here is derived from an EMBL/GenBank/DDBJ whole genome shotgun (WGS) entry which is preliminary data.</text>
</comment>
<evidence type="ECO:0000259" key="1">
    <source>
        <dbReference type="Pfam" id="PF01425"/>
    </source>
</evidence>
<dbReference type="SUPFAM" id="SSF75304">
    <property type="entry name" value="Amidase signature (AS) enzymes"/>
    <property type="match status" value="1"/>
</dbReference>
<dbReference type="Gene3D" id="3.90.1300.10">
    <property type="entry name" value="Amidase signature (AS) domain"/>
    <property type="match status" value="1"/>
</dbReference>